<feature type="compositionally biased region" description="Polar residues" evidence="7">
    <location>
        <begin position="635"/>
        <end position="645"/>
    </location>
</feature>
<dbReference type="CDD" id="cd09233">
    <property type="entry name" value="ACE1-Sec16-like"/>
    <property type="match status" value="1"/>
</dbReference>
<feature type="compositionally biased region" description="Basic and acidic residues" evidence="7">
    <location>
        <begin position="907"/>
        <end position="923"/>
    </location>
</feature>
<feature type="region of interest" description="Disordered" evidence="7">
    <location>
        <begin position="615"/>
        <end position="647"/>
    </location>
</feature>
<feature type="compositionally biased region" description="Pro residues" evidence="7">
    <location>
        <begin position="411"/>
        <end position="424"/>
    </location>
</feature>
<comment type="caution">
    <text evidence="10">The sequence shown here is derived from an EMBL/GenBank/DDBJ whole genome shotgun (WGS) entry which is preliminary data.</text>
</comment>
<feature type="region of interest" description="Disordered" evidence="7">
    <location>
        <begin position="66"/>
        <end position="95"/>
    </location>
</feature>
<proteinExistence type="inferred from homology"/>
<dbReference type="GO" id="GO:0016192">
    <property type="term" value="P:vesicle-mediated transport"/>
    <property type="evidence" value="ECO:0007669"/>
    <property type="project" value="UniProtKB-KW"/>
</dbReference>
<dbReference type="PANTHER" id="PTHR13402:SF6">
    <property type="entry name" value="SECRETORY 16, ISOFORM I"/>
    <property type="match status" value="1"/>
</dbReference>
<evidence type="ECO:0000259" key="9">
    <source>
        <dbReference type="Pfam" id="PF12932"/>
    </source>
</evidence>
<feature type="compositionally biased region" description="Polar residues" evidence="7">
    <location>
        <begin position="1695"/>
        <end position="1708"/>
    </location>
</feature>
<dbReference type="InterPro" id="IPR024298">
    <property type="entry name" value="Sec16_Sec23-bd"/>
</dbReference>
<dbReference type="InterPro" id="IPR024340">
    <property type="entry name" value="Sec16_CCD"/>
</dbReference>
<evidence type="ECO:0000256" key="3">
    <source>
        <dbReference type="ARBA" id="ARBA00022448"/>
    </source>
</evidence>
<reference evidence="10" key="1">
    <citation type="submission" date="2023-05" db="EMBL/GenBank/DDBJ databases">
        <authorList>
            <person name="Nardi F."/>
            <person name="Carapelli A."/>
            <person name="Cucini C."/>
        </authorList>
    </citation>
    <scope>NUCLEOTIDE SEQUENCE</scope>
    <source>
        <strain evidence="10">DMR45628</strain>
        <tissue evidence="10">Testes</tissue>
    </source>
</reference>
<dbReference type="GO" id="GO:0070971">
    <property type="term" value="C:endoplasmic reticulum exit site"/>
    <property type="evidence" value="ECO:0007669"/>
    <property type="project" value="TreeGrafter"/>
</dbReference>
<feature type="region of interest" description="Disordered" evidence="7">
    <location>
        <begin position="294"/>
        <end position="338"/>
    </location>
</feature>
<feature type="compositionally biased region" description="Acidic residues" evidence="7">
    <location>
        <begin position="1526"/>
        <end position="1550"/>
    </location>
</feature>
<keyword evidence="6" id="KW-0472">Membrane</keyword>
<feature type="compositionally biased region" description="Low complexity" evidence="7">
    <location>
        <begin position="72"/>
        <end position="95"/>
    </location>
</feature>
<comment type="similarity">
    <text evidence="2 6">Belongs to the SEC16 family.</text>
</comment>
<dbReference type="Proteomes" id="UP001458880">
    <property type="component" value="Unassembled WGS sequence"/>
</dbReference>
<evidence type="ECO:0000256" key="6">
    <source>
        <dbReference type="RuleBase" id="RU364101"/>
    </source>
</evidence>
<evidence type="ECO:0000259" key="8">
    <source>
        <dbReference type="Pfam" id="PF12931"/>
    </source>
</evidence>
<dbReference type="Pfam" id="PF12932">
    <property type="entry name" value="Sec16"/>
    <property type="match status" value="1"/>
</dbReference>
<dbReference type="PANTHER" id="PTHR13402">
    <property type="entry name" value="RGPR-RELATED"/>
    <property type="match status" value="1"/>
</dbReference>
<dbReference type="Pfam" id="PF12931">
    <property type="entry name" value="TPR_Sec16"/>
    <property type="match status" value="1"/>
</dbReference>
<feature type="compositionally biased region" description="Basic and acidic residues" evidence="7">
    <location>
        <begin position="965"/>
        <end position="976"/>
    </location>
</feature>
<feature type="compositionally biased region" description="Pro residues" evidence="7">
    <location>
        <begin position="380"/>
        <end position="394"/>
    </location>
</feature>
<protein>
    <recommendedName>
        <fullName evidence="6">Protein transport protein sec16</fullName>
    </recommendedName>
</protein>
<feature type="compositionally biased region" description="Polar residues" evidence="7">
    <location>
        <begin position="699"/>
        <end position="718"/>
    </location>
</feature>
<accession>A0AAW1JCZ7</accession>
<feature type="domain" description="Sec16 Sec23-binding" evidence="8">
    <location>
        <begin position="1288"/>
        <end position="1523"/>
    </location>
</feature>
<evidence type="ECO:0000256" key="7">
    <source>
        <dbReference type="SAM" id="MobiDB-lite"/>
    </source>
</evidence>
<dbReference type="EMBL" id="JASPKY010000424">
    <property type="protein sequence ID" value="KAK9701020.1"/>
    <property type="molecule type" value="Genomic_DNA"/>
</dbReference>
<keyword evidence="6" id="KW-0653">Protein transport</keyword>
<feature type="region of interest" description="Disordered" evidence="7">
    <location>
        <begin position="1526"/>
        <end position="1554"/>
    </location>
</feature>
<evidence type="ECO:0000256" key="1">
    <source>
        <dbReference type="ARBA" id="ARBA00004240"/>
    </source>
</evidence>
<name>A0AAW1JCZ7_POPJA</name>
<dbReference type="GO" id="GO:0007030">
    <property type="term" value="P:Golgi organization"/>
    <property type="evidence" value="ECO:0007669"/>
    <property type="project" value="TreeGrafter"/>
</dbReference>
<evidence type="ECO:0000313" key="11">
    <source>
        <dbReference type="Proteomes" id="UP001458880"/>
    </source>
</evidence>
<feature type="domain" description="Sec16 central conserved" evidence="9">
    <location>
        <begin position="1162"/>
        <end position="1235"/>
    </location>
</feature>
<evidence type="ECO:0000256" key="4">
    <source>
        <dbReference type="ARBA" id="ARBA00022824"/>
    </source>
</evidence>
<dbReference type="EMBL" id="JASPKY010000424">
    <property type="protein sequence ID" value="KAK9701022.1"/>
    <property type="molecule type" value="Genomic_DNA"/>
</dbReference>
<feature type="region of interest" description="Disordered" evidence="7">
    <location>
        <begin position="1695"/>
        <end position="1742"/>
    </location>
</feature>
<feature type="compositionally biased region" description="Low complexity" evidence="7">
    <location>
        <begin position="1620"/>
        <end position="1631"/>
    </location>
</feature>
<gene>
    <name evidence="10" type="ORF">QE152_g30876</name>
</gene>
<comment type="subcellular location">
    <subcellularLocation>
        <location evidence="1">Endoplasmic reticulum</location>
    </subcellularLocation>
    <subcellularLocation>
        <location evidence="6">Golgi apparatus membrane</location>
    </subcellularLocation>
</comment>
<feature type="compositionally biased region" description="Basic and acidic residues" evidence="7">
    <location>
        <begin position="985"/>
        <end position="994"/>
    </location>
</feature>
<feature type="region of interest" description="Disordered" evidence="7">
    <location>
        <begin position="1620"/>
        <end position="1678"/>
    </location>
</feature>
<feature type="region of interest" description="Disordered" evidence="7">
    <location>
        <begin position="793"/>
        <end position="923"/>
    </location>
</feature>
<feature type="compositionally biased region" description="Basic and acidic residues" evidence="7">
    <location>
        <begin position="872"/>
        <end position="900"/>
    </location>
</feature>
<evidence type="ECO:0000256" key="5">
    <source>
        <dbReference type="ARBA" id="ARBA00022892"/>
    </source>
</evidence>
<dbReference type="GO" id="GO:0012507">
    <property type="term" value="C:ER to Golgi transport vesicle membrane"/>
    <property type="evidence" value="ECO:0007669"/>
    <property type="project" value="TreeGrafter"/>
</dbReference>
<organism evidence="10 11">
    <name type="scientific">Popillia japonica</name>
    <name type="common">Japanese beetle</name>
    <dbReference type="NCBI Taxonomy" id="7064"/>
    <lineage>
        <taxon>Eukaryota</taxon>
        <taxon>Metazoa</taxon>
        <taxon>Ecdysozoa</taxon>
        <taxon>Arthropoda</taxon>
        <taxon>Hexapoda</taxon>
        <taxon>Insecta</taxon>
        <taxon>Pterygota</taxon>
        <taxon>Neoptera</taxon>
        <taxon>Endopterygota</taxon>
        <taxon>Coleoptera</taxon>
        <taxon>Polyphaga</taxon>
        <taxon>Scarabaeiformia</taxon>
        <taxon>Scarabaeidae</taxon>
        <taxon>Rutelinae</taxon>
        <taxon>Popillia</taxon>
    </lineage>
</organism>
<reference evidence="10 11" key="2">
    <citation type="journal article" date="2024" name="BMC Genomics">
        <title>De novo assembly and annotation of Popillia japonica's genome with initial clues to its potential as an invasive pest.</title>
        <authorList>
            <person name="Cucini C."/>
            <person name="Boschi S."/>
            <person name="Funari R."/>
            <person name="Cardaioli E."/>
            <person name="Iannotti N."/>
            <person name="Marturano G."/>
            <person name="Paoli F."/>
            <person name="Bruttini M."/>
            <person name="Carapelli A."/>
            <person name="Frati F."/>
            <person name="Nardi F."/>
        </authorList>
    </citation>
    <scope>NUCLEOTIDE SEQUENCE [LARGE SCALE GENOMIC DNA]</scope>
    <source>
        <strain evidence="10">DMR45628</strain>
    </source>
</reference>
<sequence>MYLRHRCTAVHNNIPIKRQANGINQISLRTTGTTKPLASTRSHFTQNNWYNQTAQTQHKQQQYQYNPTTQDQSNYWQPQQQEQQQQYPPNNYAQNQPNRYQQQQLYNQHNPHQQNYYSSAVTPPTLNDQYNQQTQHYNYNNVEVQNNPYEQIQHPQTLKPEQDSWGNWGWGDEDNSNIQPAQNANPVVGMQPEVVPNSFNAEESWNWSVDESSSSTSTLNYPKLDHSNATTSLTSLDSFKQEPGIDGLFPKMGRFAEKYNNSLDNSEVQDTSIKSLEPAKIPGVIKLRNSENLTPQWSTESQMSQESSDDILQTSESDKMLSRSSTISQSPISGHDISENLPVQYNTQQEIKQEPLDSLEGDAQPQQYENIEILTKTKQEPPPPQHYLPSPNPPSTSFIKPSASPPVQNLTPPPNKINTPPPPMKNQTPPLGDDSKNPYKRNTALSHSAASKTRILTPVMADRPQPSGFQPFTQSVNLETLPDNSEQPDSLLPQINTQSVNLETLPDNSEQPDSLLPQINLKKSTLASQVQQQFPDNNEVAPINERNQYLETGQLSDESTNHLHVENNDTLPPPGLRRMVLGQMETNDPPSNAPIDEPPPGLSRMVLGQTEASNILNQRDSNGPPVGFSRMIPGESSSPESNSRHPYQVYQGDNRHEEYNSEVELNFPQTRSATIGADTPPTVANPTTAQSNLNRSETTVANPTTAQSNLNRSETIGSDSKPEEVVRNVGVTAENRMGAMGVDRDNLIGAGPQENLHTGENRRDSIEGEPQDKDLKDLIGGVRDLTVTADVGVASTELEQSSRGRSRQESTDSDREANGNKSPRDKDRRYREKDDRREKNRSNRYSPDSYRDRRYDRRRPRDRRYEDESDYYSDRDKDKGRDERKDDYDKRYGSSRSKDKDRRKRDGGRDRRDGREEREVRDGREYDRRDYHREYDRRDGRNRGDYYYYDDAYDAQRSRPSSRSDSMHESYRDRHDREHRRQRPRERERRHRDFNPYMQGFNYDPYNPYYQQYQYYENMRRTNPQAYLEWYRKYYQQAGIATSGGNFGNEDRGSVHSGRSSANDEIKERYMRQNYYSHSSLPHVGGYYRDAHSVSGQYGMDESSYGRPFDASESVMLDDTTAQAQRLTPAKFATAHAKASISSGKLVKILPNYPLDGQTAIVELLNVQRLLNSDDEIEELVAFPGPLVRGTTHKKTVIEYCESKIRNAICSDNIADPNSYILLWELMILLIRQNGMVVGTDIAELLMKDSSQDTTRPLSVNSNASSAIIDGITPLDGAAEDVVTNKFREYLIYGSGKEALEWAMKHGLWGHALFLASKLDKRTYANVMMRFANGLTMNDPLQTLYQLLSGRLPSAVTAVADEKWGDWRPHLAMILSNTTSKPELDRKAITTLADTLMTRGSIYAAQFCYLMAEVGFHQYGAENAKLVLLGSNHHKPFVQFATNEAIHLTEIYEYACSLNDAGFLILEFQPYKYLLASRLSDRGLLEKALAYLEKVSQVIIQNPSVIQPSLIDRVCNLADKLKYYDPVDDTDDNPPIVDDTDDNPPVEGDLDLSRPDHSWLKDLKAIQNDYSMGLISHQSVNNLIETPPDYDGAQAQLGYDNQQGSMQEMWQTQQQFLQQPQHVDQQYQQQHGGFGQWPGNQVEQEMPGDQLQHAEQQEGYHSGQYWPQQPQQQAPQQQWNNDIQPVISYGGSAGQVASENQLEQDLNRQQQQQQQQANDYWNNAHNEPEGCADSSSKEVSKNLSPTLLSSHLSLQNNPCSSLRKRLTVSSPKLSPLHRQKSTVVSEKEGLDKSEFDLKKIGNLTKKSKIYPFRNRSAEEFWSGKNSSFEKRTSSRESSDNEYDSLVKHKIEEKSKLICHKDSSKIVSIKNSTKLTKYNTFDMKFNDKRGKMVKYKSLDDSEPKTTVVKYLDTQSNISISAQEFDSDFRRIKFEKRKPKHDIICDTVDSWAKKNNKNMFSNIKSSIFKSNSQDKEIVYKPLVFGGTYPIDAPLKIPTIITDEPIKIEEPLRQTPSVDKSDLNFRNSHLYKVPRVREYGPAKSFDIDVPI</sequence>
<feature type="compositionally biased region" description="Polar residues" evidence="7">
    <location>
        <begin position="294"/>
        <end position="315"/>
    </location>
</feature>
<feature type="compositionally biased region" description="Basic and acidic residues" evidence="7">
    <location>
        <begin position="800"/>
        <end position="841"/>
    </location>
</feature>
<dbReference type="Gene3D" id="1.25.40.1030">
    <property type="match status" value="1"/>
</dbReference>
<keyword evidence="3 6" id="KW-0813">Transport</keyword>
<keyword evidence="5 6" id="KW-0931">ER-Golgi transport</keyword>
<feature type="region of interest" description="Disordered" evidence="7">
    <location>
        <begin position="740"/>
        <end position="777"/>
    </location>
</feature>
<feature type="region of interest" description="Disordered" evidence="7">
    <location>
        <begin position="583"/>
        <end position="603"/>
    </location>
</feature>
<keyword evidence="11" id="KW-1185">Reference proteome</keyword>
<feature type="compositionally biased region" description="Low complexity" evidence="7">
    <location>
        <begin position="1667"/>
        <end position="1678"/>
    </location>
</feature>
<feature type="region of interest" description="Disordered" evidence="7">
    <location>
        <begin position="937"/>
        <end position="999"/>
    </location>
</feature>
<feature type="compositionally biased region" description="Basic and acidic residues" evidence="7">
    <location>
        <begin position="757"/>
        <end position="777"/>
    </location>
</feature>
<dbReference type="GO" id="GO:0070973">
    <property type="term" value="P:protein localization to endoplasmic reticulum exit site"/>
    <property type="evidence" value="ECO:0007669"/>
    <property type="project" value="TreeGrafter"/>
</dbReference>
<keyword evidence="4 6" id="KW-0256">Endoplasmic reticulum</keyword>
<feature type="region of interest" description="Disordered" evidence="7">
    <location>
        <begin position="378"/>
        <end position="451"/>
    </location>
</feature>
<keyword evidence="6" id="KW-0333">Golgi apparatus</keyword>
<evidence type="ECO:0000256" key="2">
    <source>
        <dbReference type="ARBA" id="ARBA00005927"/>
    </source>
</evidence>
<feature type="compositionally biased region" description="Low complexity" evidence="7">
    <location>
        <begin position="322"/>
        <end position="333"/>
    </location>
</feature>
<evidence type="ECO:0000313" key="10">
    <source>
        <dbReference type="EMBL" id="KAK9701020.1"/>
    </source>
</evidence>
<feature type="region of interest" description="Disordered" evidence="7">
    <location>
        <begin position="699"/>
        <end position="724"/>
    </location>
</feature>